<dbReference type="InterPro" id="IPR042070">
    <property type="entry name" value="PucR_C-HTH_sf"/>
</dbReference>
<dbReference type="InterPro" id="IPR041522">
    <property type="entry name" value="CdaR_GGDEF"/>
</dbReference>
<dbReference type="Pfam" id="PF13556">
    <property type="entry name" value="HTH_30"/>
    <property type="match status" value="1"/>
</dbReference>
<evidence type="ECO:0000259" key="2">
    <source>
        <dbReference type="Pfam" id="PF13556"/>
    </source>
</evidence>
<dbReference type="Proteomes" id="UP001527882">
    <property type="component" value="Unassembled WGS sequence"/>
</dbReference>
<dbReference type="InterPro" id="IPR029016">
    <property type="entry name" value="GAF-like_dom_sf"/>
</dbReference>
<dbReference type="PANTHER" id="PTHR33744:SF1">
    <property type="entry name" value="DNA-BINDING TRANSCRIPTIONAL ACTIVATOR ADER"/>
    <property type="match status" value="1"/>
</dbReference>
<reference evidence="4 5" key="1">
    <citation type="submission" date="2022-12" db="EMBL/GenBank/DDBJ databases">
        <title>Draft genome sequence of Paenibacillus sp. dW9.</title>
        <authorList>
            <person name="Choi E.-W."/>
            <person name="Kim D.-U."/>
        </authorList>
    </citation>
    <scope>NUCLEOTIDE SEQUENCE [LARGE SCALE GENOMIC DNA]</scope>
    <source>
        <strain evidence="5">dW9</strain>
    </source>
</reference>
<dbReference type="Pfam" id="PF17853">
    <property type="entry name" value="GGDEF_2"/>
    <property type="match status" value="1"/>
</dbReference>
<comment type="similarity">
    <text evidence="1">Belongs to the CdaR family.</text>
</comment>
<dbReference type="EMBL" id="JAQAGZ010000016">
    <property type="protein sequence ID" value="MCZ8515251.1"/>
    <property type="molecule type" value="Genomic_DNA"/>
</dbReference>
<name>A0ABT4QEG8_9BACL</name>
<feature type="domain" description="PucR C-terminal helix-turn-helix" evidence="2">
    <location>
        <begin position="346"/>
        <end position="403"/>
    </location>
</feature>
<evidence type="ECO:0000313" key="4">
    <source>
        <dbReference type="EMBL" id="MCZ8515251.1"/>
    </source>
</evidence>
<organism evidence="4 5">
    <name type="scientific">Paenibacillus gyeongsangnamensis</name>
    <dbReference type="NCBI Taxonomy" id="3388067"/>
    <lineage>
        <taxon>Bacteria</taxon>
        <taxon>Bacillati</taxon>
        <taxon>Bacillota</taxon>
        <taxon>Bacilli</taxon>
        <taxon>Bacillales</taxon>
        <taxon>Paenibacillaceae</taxon>
        <taxon>Paenibacillus</taxon>
    </lineage>
</organism>
<feature type="domain" description="CdaR GGDEF-like" evidence="3">
    <location>
        <begin position="170"/>
        <end position="293"/>
    </location>
</feature>
<accession>A0ABT4QEG8</accession>
<keyword evidence="5" id="KW-1185">Reference proteome</keyword>
<evidence type="ECO:0000259" key="3">
    <source>
        <dbReference type="Pfam" id="PF17853"/>
    </source>
</evidence>
<dbReference type="Gene3D" id="1.10.10.2840">
    <property type="entry name" value="PucR C-terminal helix-turn-helix domain"/>
    <property type="match status" value="1"/>
</dbReference>
<proteinExistence type="inferred from homology"/>
<comment type="caution">
    <text evidence="4">The sequence shown here is derived from an EMBL/GenBank/DDBJ whole genome shotgun (WGS) entry which is preliminary data.</text>
</comment>
<sequence>MTTGKGPLDQHFDNLETLAEAISEVLRCPITIEDANHRLVAYSAHNREADEARIATIIGRQVPEKVVQNLWRQGIIPKLMKSDEPLHIASISEIGLNDRVAITIRKDGEVLGYIWAIEANNHIDAAGLELLKKAAQIAKQKLLQIQNRKRKQEEGFRDFFWQLLIGHLTRPEAIKEKAEQIRLVLPPAFYVMVFEFPEPIDDQQLQHIRYSMSVTQRIMAVCHAVDHRYFILLASPAASTSWKQHAAAFIESFTKQINDRFRVSSITGACGSLFEDYSRVETSYREALTLLRLKKIFPAQAGVHHYEDLGFYRFLPPIYEYKQTHRMVNRHLQRLYEYDRDHNANLTETLEAFLSCDSNAKDAAAALHIHTNTMNYRLARIAEIGDIDLKNMDQKVALYIDLKTNKLISS</sequence>
<evidence type="ECO:0000256" key="1">
    <source>
        <dbReference type="ARBA" id="ARBA00006754"/>
    </source>
</evidence>
<evidence type="ECO:0000313" key="5">
    <source>
        <dbReference type="Proteomes" id="UP001527882"/>
    </source>
</evidence>
<gene>
    <name evidence="4" type="ORF">O9H85_23100</name>
</gene>
<dbReference type="InterPro" id="IPR025736">
    <property type="entry name" value="PucR_C-HTH_dom"/>
</dbReference>
<dbReference type="PANTHER" id="PTHR33744">
    <property type="entry name" value="CARBOHYDRATE DIACID REGULATOR"/>
    <property type="match status" value="1"/>
</dbReference>
<dbReference type="InterPro" id="IPR051448">
    <property type="entry name" value="CdaR-like_regulators"/>
</dbReference>
<dbReference type="Gene3D" id="3.30.450.40">
    <property type="match status" value="1"/>
</dbReference>
<protein>
    <submittedName>
        <fullName evidence="4">Helix-turn-helix domain-containing protein</fullName>
    </submittedName>
</protein>
<dbReference type="RefSeq" id="WP_269883782.1">
    <property type="nucleotide sequence ID" value="NZ_JAQAGZ010000016.1"/>
</dbReference>